<protein>
    <submittedName>
        <fullName evidence="2">Uncharacterized protein</fullName>
    </submittedName>
</protein>
<sequence length="164" mass="18859">MKSTTRTVLRKLGTDLSLDGEREARQARDVEEAQQRQHTSESREETGLSGVPEELLTESEKRHETYRRRQAMGGRFTPAAERLPIMTSQEREERDKSRPKWRVATSFEGRIEKLLEKYGPDLDEVQRHLTLGQSMKYEFTDEGKVLDREGNILYENGGLTGSSS</sequence>
<organism evidence="2">
    <name type="scientific">marine metagenome</name>
    <dbReference type="NCBI Taxonomy" id="408172"/>
    <lineage>
        <taxon>unclassified sequences</taxon>
        <taxon>metagenomes</taxon>
        <taxon>ecological metagenomes</taxon>
    </lineage>
</organism>
<dbReference type="AlphaFoldDB" id="A0A382YKE6"/>
<dbReference type="EMBL" id="UINC01176576">
    <property type="protein sequence ID" value="SVD83766.1"/>
    <property type="molecule type" value="Genomic_DNA"/>
</dbReference>
<feature type="compositionally biased region" description="Basic and acidic residues" evidence="1">
    <location>
        <begin position="89"/>
        <end position="98"/>
    </location>
</feature>
<feature type="region of interest" description="Disordered" evidence="1">
    <location>
        <begin position="1"/>
        <end position="101"/>
    </location>
</feature>
<evidence type="ECO:0000313" key="2">
    <source>
        <dbReference type="EMBL" id="SVD83766.1"/>
    </source>
</evidence>
<reference evidence="2" key="1">
    <citation type="submission" date="2018-05" db="EMBL/GenBank/DDBJ databases">
        <authorList>
            <person name="Lanie J.A."/>
            <person name="Ng W.-L."/>
            <person name="Kazmierczak K.M."/>
            <person name="Andrzejewski T.M."/>
            <person name="Davidsen T.M."/>
            <person name="Wayne K.J."/>
            <person name="Tettelin H."/>
            <person name="Glass J.I."/>
            <person name="Rusch D."/>
            <person name="Podicherti R."/>
            <person name="Tsui H.-C.T."/>
            <person name="Winkler M.E."/>
        </authorList>
    </citation>
    <scope>NUCLEOTIDE SEQUENCE</scope>
</reference>
<name>A0A382YKE6_9ZZZZ</name>
<feature type="compositionally biased region" description="Basic and acidic residues" evidence="1">
    <location>
        <begin position="19"/>
        <end position="46"/>
    </location>
</feature>
<accession>A0A382YKE6</accession>
<proteinExistence type="predicted"/>
<evidence type="ECO:0000256" key="1">
    <source>
        <dbReference type="SAM" id="MobiDB-lite"/>
    </source>
</evidence>
<gene>
    <name evidence="2" type="ORF">METZ01_LOCUS436620</name>
</gene>